<evidence type="ECO:0000313" key="2">
    <source>
        <dbReference type="EMBL" id="MPD06408.1"/>
    </source>
</evidence>
<comment type="caution">
    <text evidence="2">The sequence shown here is derived from an EMBL/GenBank/DDBJ whole genome shotgun (WGS) entry which is preliminary data.</text>
</comment>
<sequence>MHRAGPAGNGLPSHTPFRRHTPEGSARGSSSLIPEPTRAKVLRCRRTIKRGCRKRRERCSRGSSSCSRCCSSSSSIVIVAVVVFVVREEEEQYKRTKG</sequence>
<feature type="region of interest" description="Disordered" evidence="1">
    <location>
        <begin position="1"/>
        <end position="37"/>
    </location>
</feature>
<proteinExistence type="predicted"/>
<reference evidence="2 3" key="1">
    <citation type="submission" date="2019-05" db="EMBL/GenBank/DDBJ databases">
        <title>Another draft genome of Portunus trituberculatus and its Hox gene families provides insights of decapod evolution.</title>
        <authorList>
            <person name="Jeong J.-H."/>
            <person name="Song I."/>
            <person name="Kim S."/>
            <person name="Choi T."/>
            <person name="Kim D."/>
            <person name="Ryu S."/>
            <person name="Kim W."/>
        </authorList>
    </citation>
    <scope>NUCLEOTIDE SEQUENCE [LARGE SCALE GENOMIC DNA]</scope>
    <source>
        <tissue evidence="2">Muscle</tissue>
    </source>
</reference>
<evidence type="ECO:0000313" key="3">
    <source>
        <dbReference type="Proteomes" id="UP000324222"/>
    </source>
</evidence>
<evidence type="ECO:0000256" key="1">
    <source>
        <dbReference type="SAM" id="MobiDB-lite"/>
    </source>
</evidence>
<organism evidence="2 3">
    <name type="scientific">Portunus trituberculatus</name>
    <name type="common">Swimming crab</name>
    <name type="synonym">Neptunus trituberculatus</name>
    <dbReference type="NCBI Taxonomy" id="210409"/>
    <lineage>
        <taxon>Eukaryota</taxon>
        <taxon>Metazoa</taxon>
        <taxon>Ecdysozoa</taxon>
        <taxon>Arthropoda</taxon>
        <taxon>Crustacea</taxon>
        <taxon>Multicrustacea</taxon>
        <taxon>Malacostraca</taxon>
        <taxon>Eumalacostraca</taxon>
        <taxon>Eucarida</taxon>
        <taxon>Decapoda</taxon>
        <taxon>Pleocyemata</taxon>
        <taxon>Brachyura</taxon>
        <taxon>Eubrachyura</taxon>
        <taxon>Portunoidea</taxon>
        <taxon>Portunidae</taxon>
        <taxon>Portuninae</taxon>
        <taxon>Portunus</taxon>
    </lineage>
</organism>
<name>A0A5B7KM32_PORTR</name>
<protein>
    <submittedName>
        <fullName evidence="2">Uncharacterized protein</fullName>
    </submittedName>
</protein>
<keyword evidence="3" id="KW-1185">Reference proteome</keyword>
<dbReference type="EMBL" id="VSRR010151075">
    <property type="protein sequence ID" value="MPD06408.1"/>
    <property type="molecule type" value="Genomic_DNA"/>
</dbReference>
<gene>
    <name evidence="2" type="ORF">E2C01_102222</name>
</gene>
<dbReference type="AlphaFoldDB" id="A0A5B7KM32"/>
<dbReference type="Proteomes" id="UP000324222">
    <property type="component" value="Unassembled WGS sequence"/>
</dbReference>
<accession>A0A5B7KM32</accession>